<feature type="compositionally biased region" description="Basic and acidic residues" evidence="4">
    <location>
        <begin position="7"/>
        <end position="16"/>
    </location>
</feature>
<feature type="region of interest" description="Disordered" evidence="4">
    <location>
        <begin position="1"/>
        <end position="25"/>
    </location>
</feature>
<dbReference type="GO" id="GO:0016151">
    <property type="term" value="F:nickel cation binding"/>
    <property type="evidence" value="ECO:0007669"/>
    <property type="project" value="UniProtKB-UniRule"/>
</dbReference>
<evidence type="ECO:0000313" key="5">
    <source>
        <dbReference type="EMBL" id="MZP30398.1"/>
    </source>
</evidence>
<gene>
    <name evidence="3 5" type="primary">larC</name>
    <name evidence="5" type="ORF">GTO91_11810</name>
</gene>
<dbReference type="GO" id="GO:0016829">
    <property type="term" value="F:lyase activity"/>
    <property type="evidence" value="ECO:0007669"/>
    <property type="project" value="UniProtKB-UniRule"/>
</dbReference>
<comment type="similarity">
    <text evidence="3">Belongs to the LarC family.</text>
</comment>
<comment type="function">
    <text evidence="3">Involved in the biosynthesis of a nickel-pincer cofactor ((SCS)Ni(II) pincer complex). Binds Ni(2+), and functions in nickel delivery to pyridinium-3,5-bisthiocarboxylic acid mononucleotide (P2TMN), to form the mature cofactor. Is thus probably required for the activation of nickel-pincer cofactor-dependent enzymes.</text>
</comment>
<dbReference type="NCBIfam" id="TIGR00299">
    <property type="entry name" value="nickel pincer cofactor biosynthesis protein LarC"/>
    <property type="match status" value="1"/>
</dbReference>
<dbReference type="Proteomes" id="UP000463470">
    <property type="component" value="Unassembled WGS sequence"/>
</dbReference>
<dbReference type="EC" id="4.99.1.12" evidence="3"/>
<dbReference type="GO" id="GO:0051604">
    <property type="term" value="P:protein maturation"/>
    <property type="evidence" value="ECO:0007669"/>
    <property type="project" value="UniProtKB-UniRule"/>
</dbReference>
<dbReference type="AlphaFoldDB" id="A0A845L9L6"/>
<dbReference type="RefSeq" id="WP_161258922.1">
    <property type="nucleotide sequence ID" value="NZ_WXEY01000013.1"/>
</dbReference>
<protein>
    <recommendedName>
        <fullName evidence="3">Pyridinium-3,5-bisthiocarboxylic acid mononucleotide nickel insertion protein</fullName>
        <shortName evidence="3">P2TMN nickel insertion protein</shortName>
        <ecNumber evidence="3">4.99.1.12</ecNumber>
    </recommendedName>
    <alternativeName>
        <fullName evidence="3">Nickel-pincer cofactor biosynthesis protein LarC</fullName>
    </alternativeName>
</protein>
<evidence type="ECO:0000256" key="4">
    <source>
        <dbReference type="SAM" id="MobiDB-lite"/>
    </source>
</evidence>
<accession>A0A845L9L6</accession>
<comment type="catalytic activity">
    <reaction evidence="3">
        <text>Ni(II)-pyridinium-3,5-bisthiocarboxylate mononucleotide = pyridinium-3,5-bisthiocarboxylate mononucleotide + Ni(2+)</text>
        <dbReference type="Rhea" id="RHEA:54784"/>
        <dbReference type="ChEBI" id="CHEBI:49786"/>
        <dbReference type="ChEBI" id="CHEBI:137372"/>
        <dbReference type="ChEBI" id="CHEBI:137373"/>
        <dbReference type="EC" id="4.99.1.12"/>
    </reaction>
</comment>
<organism evidence="5 6">
    <name type="scientific">Heliomicrobium undosum</name>
    <dbReference type="NCBI Taxonomy" id="121734"/>
    <lineage>
        <taxon>Bacteria</taxon>
        <taxon>Bacillati</taxon>
        <taxon>Bacillota</taxon>
        <taxon>Clostridia</taxon>
        <taxon>Eubacteriales</taxon>
        <taxon>Heliobacteriaceae</taxon>
        <taxon>Heliomicrobium</taxon>
    </lineage>
</organism>
<evidence type="ECO:0000256" key="2">
    <source>
        <dbReference type="ARBA" id="ARBA00023239"/>
    </source>
</evidence>
<feature type="compositionally biased region" description="Basic and acidic residues" evidence="4">
    <location>
        <begin position="312"/>
        <end position="343"/>
    </location>
</feature>
<dbReference type="EMBL" id="WXEY01000013">
    <property type="protein sequence ID" value="MZP30398.1"/>
    <property type="molecule type" value="Genomic_DNA"/>
</dbReference>
<evidence type="ECO:0000256" key="3">
    <source>
        <dbReference type="HAMAP-Rule" id="MF_01074"/>
    </source>
</evidence>
<dbReference type="Gene3D" id="3.30.70.1380">
    <property type="entry name" value="Transcriptional regulatory protein pf0864 domain like"/>
    <property type="match status" value="1"/>
</dbReference>
<proteinExistence type="inferred from homology"/>
<dbReference type="Pfam" id="PF01969">
    <property type="entry name" value="Ni_insertion"/>
    <property type="match status" value="2"/>
</dbReference>
<evidence type="ECO:0000256" key="1">
    <source>
        <dbReference type="ARBA" id="ARBA00022596"/>
    </source>
</evidence>
<feature type="region of interest" description="Disordered" evidence="4">
    <location>
        <begin position="289"/>
        <end position="361"/>
    </location>
</feature>
<name>A0A845L9L6_9FIRM</name>
<dbReference type="PANTHER" id="PTHR36566:SF1">
    <property type="entry name" value="PYRIDINIUM-3,5-BISTHIOCARBOXYLIC ACID MONONUCLEOTIDE NICKEL INSERTION PROTEIN"/>
    <property type="match status" value="1"/>
</dbReference>
<dbReference type="HAMAP" id="MF_01074">
    <property type="entry name" value="LarC"/>
    <property type="match status" value="1"/>
</dbReference>
<keyword evidence="2 3" id="KW-0456">Lyase</keyword>
<comment type="caution">
    <text evidence="5">The sequence shown here is derived from an EMBL/GenBank/DDBJ whole genome shotgun (WGS) entry which is preliminary data.</text>
</comment>
<dbReference type="PANTHER" id="PTHR36566">
    <property type="entry name" value="NICKEL INSERTION PROTEIN-RELATED"/>
    <property type="match status" value="1"/>
</dbReference>
<sequence>MCNSDEQTGHGHGERGKHSHGCRNDAPTNGHNILVVDPVSGAAGDMWLGALVDLGVPWEELTEALRGLGVDGYELRRESVISKGIRATKVNVLLDDRPQPHRHLHHVAQIIESSAMASPVKEMAIRVFTRLAESEAKVHGCSVEKVHFHEVGAVDAIVDIVGTCWALEYLKVEEILVLPLPLGSGTVRCAHGVMPVPAPATADLVRDFPVYLGGGEGELVTPTGAALCTTLGRPHDSHSQGMPLRIERIGHGAGSRPAKDRPNVLRLLLGRREEAGKSWLVCSGGMTHAHGHHHGHGHKHASGHGHGNGHGIKQENEHRHEHGHENGHEQRDDHGHDHGHGQKGDCLGELQRGGSEHGAGGVPALLWEDVQVIETTVDDMNPQWLSPLTARLFDAGALDVQAVSVMMKKGRLGCHLTVLCPPERGTVVLEQLFAESTTLGVRSRLERRACLERDWVTVTTEGGPVRLKRGILAGRVVNIHPEFDDCQAAARRGNLPIKEIHRQALAAYEEIRPEKAE</sequence>
<dbReference type="InterPro" id="IPR002822">
    <property type="entry name" value="Ni_insertion"/>
</dbReference>
<keyword evidence="6" id="KW-1185">Reference proteome</keyword>
<keyword evidence="1 3" id="KW-0533">Nickel</keyword>
<reference evidence="5 6" key="1">
    <citation type="submission" date="2020-01" db="EMBL/GenBank/DDBJ databases">
        <title>Whole-genome sequence of Heliobacterium undosum DSM 13378.</title>
        <authorList>
            <person name="Kyndt J.A."/>
            <person name="Meyer T.E."/>
        </authorList>
    </citation>
    <scope>NUCLEOTIDE SEQUENCE [LARGE SCALE GENOMIC DNA]</scope>
    <source>
        <strain evidence="5 6">DSM 13378</strain>
    </source>
</reference>
<feature type="compositionally biased region" description="Basic residues" evidence="4">
    <location>
        <begin position="289"/>
        <end position="303"/>
    </location>
</feature>
<dbReference type="OrthoDB" id="9765625at2"/>
<dbReference type="Gene3D" id="3.10.20.300">
    <property type="entry name" value="mk0293 like domain"/>
    <property type="match status" value="1"/>
</dbReference>
<evidence type="ECO:0000313" key="6">
    <source>
        <dbReference type="Proteomes" id="UP000463470"/>
    </source>
</evidence>